<dbReference type="InterPro" id="IPR001261">
    <property type="entry name" value="ArgE/DapE_CS"/>
</dbReference>
<dbReference type="Proteomes" id="UP001597418">
    <property type="component" value="Unassembled WGS sequence"/>
</dbReference>
<dbReference type="InterPro" id="IPR011650">
    <property type="entry name" value="Peptidase_M20_dimer"/>
</dbReference>
<evidence type="ECO:0000256" key="4">
    <source>
        <dbReference type="ARBA" id="ARBA00022833"/>
    </source>
</evidence>
<feature type="domain" description="Peptidase M20 dimerisation" evidence="6">
    <location>
        <begin position="172"/>
        <end position="273"/>
    </location>
</feature>
<dbReference type="InterPro" id="IPR002933">
    <property type="entry name" value="Peptidase_M20"/>
</dbReference>
<gene>
    <name evidence="7" type="ORF">ACFSQ6_05340</name>
</gene>
<dbReference type="SUPFAM" id="SSF53187">
    <property type="entry name" value="Zn-dependent exopeptidases"/>
    <property type="match status" value="1"/>
</dbReference>
<dbReference type="RefSeq" id="WP_066754803.1">
    <property type="nucleotide sequence ID" value="NZ_JBHUMB010000006.1"/>
</dbReference>
<dbReference type="PANTHER" id="PTHR43808">
    <property type="entry name" value="ACETYLORNITHINE DEACETYLASE"/>
    <property type="match status" value="1"/>
</dbReference>
<dbReference type="PANTHER" id="PTHR43808:SF31">
    <property type="entry name" value="N-ACETYL-L-CITRULLINE DEACETYLASE"/>
    <property type="match status" value="1"/>
</dbReference>
<evidence type="ECO:0000256" key="2">
    <source>
        <dbReference type="ARBA" id="ARBA00022723"/>
    </source>
</evidence>
<dbReference type="CDD" id="cd05651">
    <property type="entry name" value="M20_ArgE_DapE-like"/>
    <property type="match status" value="1"/>
</dbReference>
<keyword evidence="3" id="KW-0378">Hydrolase</keyword>
<evidence type="ECO:0000256" key="5">
    <source>
        <dbReference type="ARBA" id="ARBA00023285"/>
    </source>
</evidence>
<evidence type="ECO:0000313" key="7">
    <source>
        <dbReference type="EMBL" id="MFD2742813.1"/>
    </source>
</evidence>
<protein>
    <submittedName>
        <fullName evidence="7">M20 family metallo-hydrolase</fullName>
    </submittedName>
</protein>
<keyword evidence="2" id="KW-0479">Metal-binding</keyword>
<dbReference type="Pfam" id="PF07687">
    <property type="entry name" value="M20_dimer"/>
    <property type="match status" value="1"/>
</dbReference>
<dbReference type="InterPro" id="IPR050072">
    <property type="entry name" value="Peptidase_M20A"/>
</dbReference>
<keyword evidence="5" id="KW-0170">Cobalt</keyword>
<evidence type="ECO:0000313" key="8">
    <source>
        <dbReference type="Proteomes" id="UP001597418"/>
    </source>
</evidence>
<reference evidence="8" key="1">
    <citation type="journal article" date="2019" name="Int. J. Syst. Evol. Microbiol.">
        <title>The Global Catalogue of Microorganisms (GCM) 10K type strain sequencing project: providing services to taxonomists for standard genome sequencing and annotation.</title>
        <authorList>
            <consortium name="The Broad Institute Genomics Platform"/>
            <consortium name="The Broad Institute Genome Sequencing Center for Infectious Disease"/>
            <person name="Wu L."/>
            <person name="Ma J."/>
        </authorList>
    </citation>
    <scope>NUCLEOTIDE SEQUENCE [LARGE SCALE GENOMIC DNA]</scope>
    <source>
        <strain evidence="8">KCTC 42247</strain>
    </source>
</reference>
<comment type="caution">
    <text evidence="7">The sequence shown here is derived from an EMBL/GenBank/DDBJ whole genome shotgun (WGS) entry which is preliminary data.</text>
</comment>
<dbReference type="Pfam" id="PF01546">
    <property type="entry name" value="Peptidase_M20"/>
    <property type="match status" value="1"/>
</dbReference>
<keyword evidence="4" id="KW-0862">Zinc</keyword>
<dbReference type="Gene3D" id="3.30.70.360">
    <property type="match status" value="1"/>
</dbReference>
<dbReference type="InterPro" id="IPR036264">
    <property type="entry name" value="Bact_exopeptidase_dim_dom"/>
</dbReference>
<evidence type="ECO:0000259" key="6">
    <source>
        <dbReference type="Pfam" id="PF07687"/>
    </source>
</evidence>
<organism evidence="7 8">
    <name type="scientific">Sphingobacterium populi</name>
    <dbReference type="NCBI Taxonomy" id="1812824"/>
    <lineage>
        <taxon>Bacteria</taxon>
        <taxon>Pseudomonadati</taxon>
        <taxon>Bacteroidota</taxon>
        <taxon>Sphingobacteriia</taxon>
        <taxon>Sphingobacteriales</taxon>
        <taxon>Sphingobacteriaceae</taxon>
        <taxon>Sphingobacterium</taxon>
    </lineage>
</organism>
<evidence type="ECO:0000256" key="1">
    <source>
        <dbReference type="ARBA" id="ARBA00001947"/>
    </source>
</evidence>
<dbReference type="EMBL" id="JBHUMB010000006">
    <property type="protein sequence ID" value="MFD2742813.1"/>
    <property type="molecule type" value="Genomic_DNA"/>
</dbReference>
<comment type="cofactor">
    <cofactor evidence="1">
        <name>Zn(2+)</name>
        <dbReference type="ChEBI" id="CHEBI:29105"/>
    </cofactor>
</comment>
<dbReference type="PROSITE" id="PS00758">
    <property type="entry name" value="ARGE_DAPE_CPG2_1"/>
    <property type="match status" value="1"/>
</dbReference>
<name>A0ABW5UAI2_9SPHI</name>
<accession>A0ABW5UAI2</accession>
<keyword evidence="8" id="KW-1185">Reference proteome</keyword>
<proteinExistence type="predicted"/>
<sequence length="357" mass="39261">MSKQPTVDQLQEECITLLQELIRTPSISREEEQTACVIEHYLTRKGISCERVGNNVIAYNFFFDSENPTLLLNSHHDTVKANPGYTRDPFDAEIVDGKLYGLGSNDAGGCLVSLIAAFCYYYTKPDLAYNICLIASAEEEISGKNGIEAAYAKICACEFAIVGEPTQLDLAVAEKGLMVLDCVAHGESGHAAREEGINAIYQAIEDINWFRSYQFPKESAYLGPVKMSVTMVNSGSQHNVVPAECRYVVDVRTTDVYSNVEVLDIIRSEVKSEVTPRSTRLNSSTIAMDHPIVKAGVKLGKKTYGSPTMSDQALLPIPSLKIGPGHSARSHSADEFIYVAEVQDAVLFYIELLKEIL</sequence>
<dbReference type="Gene3D" id="3.40.630.10">
    <property type="entry name" value="Zn peptidases"/>
    <property type="match status" value="1"/>
</dbReference>
<dbReference type="SUPFAM" id="SSF55031">
    <property type="entry name" value="Bacterial exopeptidase dimerisation domain"/>
    <property type="match status" value="1"/>
</dbReference>
<evidence type="ECO:0000256" key="3">
    <source>
        <dbReference type="ARBA" id="ARBA00022801"/>
    </source>
</evidence>